<dbReference type="PANTHER" id="PTHR43626">
    <property type="entry name" value="ACYL-COA N-ACYLTRANSFERASE"/>
    <property type="match status" value="1"/>
</dbReference>
<accession>A0AAU8N8T8</accession>
<evidence type="ECO:0000313" key="4">
    <source>
        <dbReference type="EMBL" id="XCP93036.1"/>
    </source>
</evidence>
<evidence type="ECO:0000256" key="2">
    <source>
        <dbReference type="ARBA" id="ARBA00023315"/>
    </source>
</evidence>
<dbReference type="PANTHER" id="PTHR43626:SF4">
    <property type="entry name" value="GCN5-RELATED N-ACETYLTRANSFERASE 2, CHLOROPLASTIC"/>
    <property type="match status" value="1"/>
</dbReference>
<gene>
    <name evidence="4" type="ORF">ABXS70_17535</name>
</gene>
<dbReference type="PROSITE" id="PS51186">
    <property type="entry name" value="GNAT"/>
    <property type="match status" value="1"/>
</dbReference>
<dbReference type="InterPro" id="IPR000182">
    <property type="entry name" value="GNAT_dom"/>
</dbReference>
<dbReference type="Pfam" id="PF00583">
    <property type="entry name" value="Acetyltransf_1"/>
    <property type="match status" value="1"/>
</dbReference>
<dbReference type="SUPFAM" id="SSF55729">
    <property type="entry name" value="Acyl-CoA N-acyltransferases (Nat)"/>
    <property type="match status" value="1"/>
</dbReference>
<dbReference type="RefSeq" id="WP_342555028.1">
    <property type="nucleotide sequence ID" value="NZ_CP159992.1"/>
</dbReference>
<dbReference type="GO" id="GO:0008080">
    <property type="term" value="F:N-acetyltransferase activity"/>
    <property type="evidence" value="ECO:0007669"/>
    <property type="project" value="InterPro"/>
</dbReference>
<dbReference type="EMBL" id="CP159992">
    <property type="protein sequence ID" value="XCP93036.1"/>
    <property type="molecule type" value="Genomic_DNA"/>
</dbReference>
<reference evidence="4" key="1">
    <citation type="submission" date="2024-05" db="EMBL/GenBank/DDBJ databases">
        <title>Draft genome assemblies of 36 bacteria isolated from hibernating arctic ground squirrels.</title>
        <authorList>
            <person name="McKee H."/>
            <person name="Mullen L."/>
            <person name="Drown D.M."/>
            <person name="Duddleston K.N."/>
        </authorList>
    </citation>
    <scope>NUCLEOTIDE SEQUENCE</scope>
    <source>
        <strain evidence="4">AN1007</strain>
    </source>
</reference>
<sequence>MGIIFQDTLVGLDCEQLSGGFFDGWPNPPSTSTFLKLLEQSYAVELAVDEDTGRVVGFIQAISDGVLSAYIPLLEVLPEYKNQLIGSRLVQRMLQRLEGLYMIDLLCDAEVQQFYEKHGMRRSTGMSIRRYSNQAGNISSRQSD</sequence>
<dbReference type="GO" id="GO:0005737">
    <property type="term" value="C:cytoplasm"/>
    <property type="evidence" value="ECO:0007669"/>
    <property type="project" value="TreeGrafter"/>
</dbReference>
<proteinExistence type="predicted"/>
<dbReference type="CDD" id="cd04301">
    <property type="entry name" value="NAT_SF"/>
    <property type="match status" value="1"/>
</dbReference>
<dbReference type="InterPro" id="IPR045039">
    <property type="entry name" value="NSI-like"/>
</dbReference>
<protein>
    <submittedName>
        <fullName evidence="4">GNAT family N-acetyltransferase</fullName>
    </submittedName>
</protein>
<evidence type="ECO:0000259" key="3">
    <source>
        <dbReference type="PROSITE" id="PS51186"/>
    </source>
</evidence>
<dbReference type="AlphaFoldDB" id="A0AAU8N8T8"/>
<organism evidence="4">
    <name type="scientific">Paenibacillus sp. AN1007</name>
    <dbReference type="NCBI Taxonomy" id="3151385"/>
    <lineage>
        <taxon>Bacteria</taxon>
        <taxon>Bacillati</taxon>
        <taxon>Bacillota</taxon>
        <taxon>Bacilli</taxon>
        <taxon>Bacillales</taxon>
        <taxon>Paenibacillaceae</taxon>
        <taxon>Paenibacillus</taxon>
    </lineage>
</organism>
<keyword evidence="2" id="KW-0012">Acyltransferase</keyword>
<dbReference type="Gene3D" id="3.40.630.30">
    <property type="match status" value="1"/>
</dbReference>
<keyword evidence="1" id="KW-0808">Transferase</keyword>
<evidence type="ECO:0000256" key="1">
    <source>
        <dbReference type="ARBA" id="ARBA00022679"/>
    </source>
</evidence>
<name>A0AAU8N8T8_9BACL</name>
<dbReference type="InterPro" id="IPR016181">
    <property type="entry name" value="Acyl_CoA_acyltransferase"/>
</dbReference>
<feature type="domain" description="N-acetyltransferase" evidence="3">
    <location>
        <begin position="3"/>
        <end position="136"/>
    </location>
</feature>